<feature type="transmembrane region" description="Helical" evidence="1">
    <location>
        <begin position="171"/>
        <end position="196"/>
    </location>
</feature>
<name>A0ABM4AGD1_ZIZJJ</name>
<dbReference type="RefSeq" id="XP_060675785.1">
    <property type="nucleotide sequence ID" value="XM_060819802.1"/>
</dbReference>
<accession>A0ABM4AGD1</accession>
<dbReference type="PANTHER" id="PTHR24177">
    <property type="entry name" value="CASKIN"/>
    <property type="match status" value="1"/>
</dbReference>
<dbReference type="InterPro" id="IPR026961">
    <property type="entry name" value="PGG_dom"/>
</dbReference>
<protein>
    <submittedName>
        <fullName evidence="4">Uncharacterized protein LOC112490878</fullName>
    </submittedName>
</protein>
<dbReference type="Proteomes" id="UP001652623">
    <property type="component" value="Chromosome 8"/>
</dbReference>
<sequence length="246" mass="27714">MPILPTSEGFWPFLAKFSVLFPKFEHPEADGGLRLPRFELVAYEEGEIGSGFQQKIWPPPTTLRLMKEVKSVVPLWALDHKNNQDRTPSEIFTQNHKELVEGEKWMKDTATSCTVVGALIFTVMFAAAFTVPGGNEDSGSPVFLANKCFDVFGNTSRYPEEDFPQSLPRKLMFGLFTLFVSIVSMMVALSATFYIVVIDRCSWIFFPVIVFAFFPGAIFAIIQLRLPVEIGRYTYGGGIFDKKARI</sequence>
<reference evidence="4" key="1">
    <citation type="submission" date="2025-08" db="UniProtKB">
        <authorList>
            <consortium name="RefSeq"/>
        </authorList>
    </citation>
    <scope>IDENTIFICATION</scope>
    <source>
        <tissue evidence="4">Seedling</tissue>
    </source>
</reference>
<organism evidence="3 4">
    <name type="scientific">Ziziphus jujuba</name>
    <name type="common">Chinese jujube</name>
    <name type="synonym">Ziziphus sativa</name>
    <dbReference type="NCBI Taxonomy" id="326968"/>
    <lineage>
        <taxon>Eukaryota</taxon>
        <taxon>Viridiplantae</taxon>
        <taxon>Streptophyta</taxon>
        <taxon>Embryophyta</taxon>
        <taxon>Tracheophyta</taxon>
        <taxon>Spermatophyta</taxon>
        <taxon>Magnoliopsida</taxon>
        <taxon>eudicotyledons</taxon>
        <taxon>Gunneridae</taxon>
        <taxon>Pentapetalae</taxon>
        <taxon>rosids</taxon>
        <taxon>fabids</taxon>
        <taxon>Rosales</taxon>
        <taxon>Rhamnaceae</taxon>
        <taxon>Paliureae</taxon>
        <taxon>Ziziphus</taxon>
    </lineage>
</organism>
<keyword evidence="1" id="KW-0472">Membrane</keyword>
<dbReference type="GeneID" id="112490878"/>
<dbReference type="Pfam" id="PF13962">
    <property type="entry name" value="PGG"/>
    <property type="match status" value="1"/>
</dbReference>
<proteinExistence type="predicted"/>
<dbReference type="PANTHER" id="PTHR24177:SF292">
    <property type="entry name" value="ANKYRIN REPEAT FAMILY PROTEIN-RELATED"/>
    <property type="match status" value="1"/>
</dbReference>
<evidence type="ECO:0000313" key="4">
    <source>
        <dbReference type="RefSeq" id="XP_060675785.1"/>
    </source>
</evidence>
<feature type="domain" description="PGG" evidence="2">
    <location>
        <begin position="103"/>
        <end position="152"/>
    </location>
</feature>
<keyword evidence="1" id="KW-1133">Transmembrane helix</keyword>
<evidence type="ECO:0000256" key="1">
    <source>
        <dbReference type="SAM" id="Phobius"/>
    </source>
</evidence>
<evidence type="ECO:0000313" key="3">
    <source>
        <dbReference type="Proteomes" id="UP001652623"/>
    </source>
</evidence>
<keyword evidence="1" id="KW-0812">Transmembrane</keyword>
<keyword evidence="3" id="KW-1185">Reference proteome</keyword>
<feature type="transmembrane region" description="Helical" evidence="1">
    <location>
        <begin position="113"/>
        <end position="131"/>
    </location>
</feature>
<gene>
    <name evidence="4" type="primary">LOC112490878</name>
</gene>
<evidence type="ECO:0000259" key="2">
    <source>
        <dbReference type="Pfam" id="PF13962"/>
    </source>
</evidence>
<feature type="transmembrane region" description="Helical" evidence="1">
    <location>
        <begin position="203"/>
        <end position="224"/>
    </location>
</feature>